<gene>
    <name evidence="4" type="ORF">NNL22_11620</name>
</gene>
<dbReference type="PANTHER" id="PTHR43080:SF2">
    <property type="entry name" value="CBS DOMAIN-CONTAINING PROTEIN"/>
    <property type="match status" value="1"/>
</dbReference>
<dbReference type="KEGG" id="asem:NNL22_11620"/>
<dbReference type="PROSITE" id="PS51371">
    <property type="entry name" value="CBS"/>
    <property type="match status" value="1"/>
</dbReference>
<dbReference type="Gene3D" id="3.10.580.10">
    <property type="entry name" value="CBS-domain"/>
    <property type="match status" value="1"/>
</dbReference>
<dbReference type="EMBL" id="CP101527">
    <property type="protein sequence ID" value="UZW73687.1"/>
    <property type="molecule type" value="Genomic_DNA"/>
</dbReference>
<accession>A0A9E8KPN2</accession>
<reference evidence="4" key="1">
    <citation type="submission" date="2022-07" db="EMBL/GenBank/DDBJ databases">
        <title>Alkalimarinus sp. nov., isolated from gut of a Alitta virens.</title>
        <authorList>
            <person name="Yang A.I."/>
            <person name="Shin N.-R."/>
        </authorList>
    </citation>
    <scope>NUCLEOTIDE SEQUENCE</scope>
    <source>
        <strain evidence="4">FA028</strain>
    </source>
</reference>
<dbReference type="PANTHER" id="PTHR43080">
    <property type="entry name" value="CBS DOMAIN-CONTAINING PROTEIN CBSX3, MITOCHONDRIAL"/>
    <property type="match status" value="1"/>
</dbReference>
<evidence type="ECO:0000313" key="5">
    <source>
        <dbReference type="Proteomes" id="UP001164472"/>
    </source>
</evidence>
<organism evidence="4 5">
    <name type="scientific">Alkalimarinus sediminis</name>
    <dbReference type="NCBI Taxonomy" id="1632866"/>
    <lineage>
        <taxon>Bacteria</taxon>
        <taxon>Pseudomonadati</taxon>
        <taxon>Pseudomonadota</taxon>
        <taxon>Gammaproteobacteria</taxon>
        <taxon>Alteromonadales</taxon>
        <taxon>Alteromonadaceae</taxon>
        <taxon>Alkalimarinus</taxon>
    </lineage>
</organism>
<sequence length="135" mass="15416">MSDRKIIKVRDVMKDHFIEMEGLMTVQDAIRALQKEDAHTLIIKKRHDDDEYGIVVLGDIAKKVLAKDRSPSRVNLYEIMTKPVMSVSPHMDIRYCARLFDQFGLASAPVQEHGKVIGVVTYQEIVLHGLIEELD</sequence>
<name>A0A9E8KPN2_9ALTE</name>
<keyword evidence="5" id="KW-1185">Reference proteome</keyword>
<dbReference type="Proteomes" id="UP001164472">
    <property type="component" value="Chromosome"/>
</dbReference>
<protein>
    <submittedName>
        <fullName evidence="4">CBS domain-containing protein</fullName>
    </submittedName>
</protein>
<dbReference type="InterPro" id="IPR000644">
    <property type="entry name" value="CBS_dom"/>
</dbReference>
<dbReference type="SUPFAM" id="SSF54631">
    <property type="entry name" value="CBS-domain pair"/>
    <property type="match status" value="1"/>
</dbReference>
<evidence type="ECO:0000259" key="3">
    <source>
        <dbReference type="PROSITE" id="PS51371"/>
    </source>
</evidence>
<evidence type="ECO:0000256" key="2">
    <source>
        <dbReference type="PROSITE-ProRule" id="PRU00703"/>
    </source>
</evidence>
<dbReference type="Pfam" id="PF00571">
    <property type="entry name" value="CBS"/>
    <property type="match status" value="1"/>
</dbReference>
<keyword evidence="1 2" id="KW-0129">CBS domain</keyword>
<dbReference type="InterPro" id="IPR051257">
    <property type="entry name" value="Diverse_CBS-Domain"/>
</dbReference>
<dbReference type="AlphaFoldDB" id="A0A9E8KPN2"/>
<evidence type="ECO:0000313" key="4">
    <source>
        <dbReference type="EMBL" id="UZW73687.1"/>
    </source>
</evidence>
<evidence type="ECO:0000256" key="1">
    <source>
        <dbReference type="ARBA" id="ARBA00023122"/>
    </source>
</evidence>
<proteinExistence type="predicted"/>
<dbReference type="InterPro" id="IPR046342">
    <property type="entry name" value="CBS_dom_sf"/>
</dbReference>
<dbReference type="RefSeq" id="WP_251809828.1">
    <property type="nucleotide sequence ID" value="NZ_CP101527.1"/>
</dbReference>
<feature type="domain" description="CBS" evidence="3">
    <location>
        <begin position="80"/>
        <end position="135"/>
    </location>
</feature>